<evidence type="ECO:0008006" key="4">
    <source>
        <dbReference type="Google" id="ProtNLM"/>
    </source>
</evidence>
<reference evidence="2 3" key="1">
    <citation type="submission" date="2017-05" db="EMBL/GenBank/DDBJ databases">
        <authorList>
            <person name="Chapman J."/>
            <person name="Chang C."/>
            <person name="Suresh T."/>
            <person name="Shishido T.C."/>
            <person name="Bindert I."/>
            <person name="Shaffer C.D."/>
            <person name="Weston-Hafer K.A."/>
            <person name="Russell D.A."/>
            <person name="Pope W.H."/>
            <person name="Jacobs-Sera D."/>
            <person name="Hendrix R.W."/>
            <person name="Hatfull G.F."/>
        </authorList>
    </citation>
    <scope>NUCLEOTIDE SEQUENCE [LARGE SCALE GENOMIC DNA]</scope>
</reference>
<proteinExistence type="predicted"/>
<evidence type="ECO:0000256" key="1">
    <source>
        <dbReference type="SAM" id="MobiDB-lite"/>
    </source>
</evidence>
<dbReference type="Proteomes" id="UP000223009">
    <property type="component" value="Segment"/>
</dbReference>
<dbReference type="EMBL" id="MF155946">
    <property type="protein sequence ID" value="ASR75511.1"/>
    <property type="molecule type" value="Genomic_DNA"/>
</dbReference>
<gene>
    <name evidence="2" type="ORF">SEA_MILDRED21_110</name>
</gene>
<evidence type="ECO:0000313" key="2">
    <source>
        <dbReference type="EMBL" id="ASR75511.1"/>
    </source>
</evidence>
<sequence>MALSLSDGTRVEITRGDHKGKKGTVRMQGKNKVVILDNAVVLMGVSDSNTKRL</sequence>
<keyword evidence="3" id="KW-1185">Reference proteome</keyword>
<name>A0A222YU49_9CAUD</name>
<evidence type="ECO:0000313" key="3">
    <source>
        <dbReference type="Proteomes" id="UP000223009"/>
    </source>
</evidence>
<protein>
    <recommendedName>
        <fullName evidence="4">KOW domain-containing protein</fullName>
    </recommendedName>
</protein>
<accession>A0A222YU49</accession>
<feature type="region of interest" description="Disordered" evidence="1">
    <location>
        <begin position="1"/>
        <end position="25"/>
    </location>
</feature>
<organism evidence="2 3">
    <name type="scientific">Streptomyces phage Mildred21</name>
    <dbReference type="NCBI Taxonomy" id="2023959"/>
    <lineage>
        <taxon>Viruses</taxon>
        <taxon>Duplodnaviria</taxon>
        <taxon>Heunggongvirae</taxon>
        <taxon>Uroviricota</taxon>
        <taxon>Caudoviricetes</taxon>
        <taxon>Stanwilliamsviridae</taxon>
        <taxon>Boydwoodruffvirinae</taxon>
        <taxon>Samistivirus</taxon>
        <taxon>Samistivirus mildred21</taxon>
    </lineage>
</organism>